<keyword evidence="1" id="KW-0238">DNA-binding</keyword>
<dbReference type="GO" id="GO:0003700">
    <property type="term" value="F:DNA-binding transcription factor activity"/>
    <property type="evidence" value="ECO:0007669"/>
    <property type="project" value="TreeGrafter"/>
</dbReference>
<dbReference type="EMBL" id="WBVO01000001">
    <property type="protein sequence ID" value="KAB2814243.1"/>
    <property type="molecule type" value="Genomic_DNA"/>
</dbReference>
<dbReference type="InterPro" id="IPR030489">
    <property type="entry name" value="TR_Rrf2-type_CS"/>
</dbReference>
<organism evidence="2 3">
    <name type="scientific">Phaeocystidibacter luteus</name>
    <dbReference type="NCBI Taxonomy" id="911197"/>
    <lineage>
        <taxon>Bacteria</taxon>
        <taxon>Pseudomonadati</taxon>
        <taxon>Bacteroidota</taxon>
        <taxon>Flavobacteriia</taxon>
        <taxon>Flavobacteriales</taxon>
        <taxon>Phaeocystidibacteraceae</taxon>
        <taxon>Phaeocystidibacter</taxon>
    </lineage>
</organism>
<dbReference type="GO" id="GO:0005829">
    <property type="term" value="C:cytosol"/>
    <property type="evidence" value="ECO:0007669"/>
    <property type="project" value="TreeGrafter"/>
</dbReference>
<evidence type="ECO:0000313" key="3">
    <source>
        <dbReference type="Proteomes" id="UP000468650"/>
    </source>
</evidence>
<dbReference type="InterPro" id="IPR036388">
    <property type="entry name" value="WH-like_DNA-bd_sf"/>
</dbReference>
<dbReference type="GO" id="GO:0003677">
    <property type="term" value="F:DNA binding"/>
    <property type="evidence" value="ECO:0007669"/>
    <property type="project" value="UniProtKB-KW"/>
</dbReference>
<dbReference type="RefSeq" id="WP_151665824.1">
    <property type="nucleotide sequence ID" value="NZ_WBVO01000001.1"/>
</dbReference>
<dbReference type="AlphaFoldDB" id="A0A6N6RIS1"/>
<dbReference type="InterPro" id="IPR036390">
    <property type="entry name" value="WH_DNA-bd_sf"/>
</dbReference>
<dbReference type="PANTHER" id="PTHR33221:SF5">
    <property type="entry name" value="HTH-TYPE TRANSCRIPTIONAL REGULATOR ISCR"/>
    <property type="match status" value="1"/>
</dbReference>
<dbReference type="Pfam" id="PF02082">
    <property type="entry name" value="Rrf2"/>
    <property type="match status" value="1"/>
</dbReference>
<keyword evidence="3" id="KW-1185">Reference proteome</keyword>
<comment type="caution">
    <text evidence="2">The sequence shown here is derived from an EMBL/GenBank/DDBJ whole genome shotgun (WGS) entry which is preliminary data.</text>
</comment>
<sequence length="157" mass="18206">MLSKKSKYAINALVYLAKQEDNRMVVVQEIAEEEHIPRKFLEAILLDLKRNGILGSKKGKGGGYYLLQRPNEINLADIMRLFDGPIALLPCATYKFFEKCEECRDEETCGIRDAIVELRNQTVNFLKARSLEDILNRENELRDGERMTRQPRRSEDN</sequence>
<reference evidence="2 3" key="1">
    <citation type="submission" date="2019-09" db="EMBL/GenBank/DDBJ databases">
        <title>Genomes of family Cryomorphaceae.</title>
        <authorList>
            <person name="Bowman J.P."/>
        </authorList>
    </citation>
    <scope>NUCLEOTIDE SEQUENCE [LARGE SCALE GENOMIC DNA]</scope>
    <source>
        <strain evidence="2 3">LMG 25704</strain>
    </source>
</reference>
<evidence type="ECO:0000256" key="1">
    <source>
        <dbReference type="ARBA" id="ARBA00023125"/>
    </source>
</evidence>
<dbReference type="InterPro" id="IPR000944">
    <property type="entry name" value="Tscrpt_reg_Rrf2"/>
</dbReference>
<dbReference type="PROSITE" id="PS51197">
    <property type="entry name" value="HTH_RRF2_2"/>
    <property type="match status" value="1"/>
</dbReference>
<dbReference type="Proteomes" id="UP000468650">
    <property type="component" value="Unassembled WGS sequence"/>
</dbReference>
<dbReference type="OrthoDB" id="9802344at2"/>
<dbReference type="PANTHER" id="PTHR33221">
    <property type="entry name" value="WINGED HELIX-TURN-HELIX TRANSCRIPTIONAL REGULATOR, RRF2 FAMILY"/>
    <property type="match status" value="1"/>
</dbReference>
<dbReference type="NCBIfam" id="TIGR00738">
    <property type="entry name" value="rrf2_super"/>
    <property type="match status" value="1"/>
</dbReference>
<name>A0A6N6RIS1_9FLAO</name>
<dbReference type="PROSITE" id="PS01332">
    <property type="entry name" value="HTH_RRF2_1"/>
    <property type="match status" value="1"/>
</dbReference>
<proteinExistence type="predicted"/>
<protein>
    <submittedName>
        <fullName evidence="2">Rrf2 family transcriptional regulator</fullName>
    </submittedName>
</protein>
<evidence type="ECO:0000313" key="2">
    <source>
        <dbReference type="EMBL" id="KAB2814243.1"/>
    </source>
</evidence>
<accession>A0A6N6RIS1</accession>
<dbReference type="SUPFAM" id="SSF46785">
    <property type="entry name" value="Winged helix' DNA-binding domain"/>
    <property type="match status" value="1"/>
</dbReference>
<dbReference type="Gene3D" id="1.10.10.10">
    <property type="entry name" value="Winged helix-like DNA-binding domain superfamily/Winged helix DNA-binding domain"/>
    <property type="match status" value="1"/>
</dbReference>
<gene>
    <name evidence="2" type="ORF">F8C67_00505</name>
</gene>